<evidence type="ECO:0000313" key="2">
    <source>
        <dbReference type="Proteomes" id="UP000527355"/>
    </source>
</evidence>
<dbReference type="Proteomes" id="UP000527355">
    <property type="component" value="Unassembled WGS sequence"/>
</dbReference>
<dbReference type="EMBL" id="JABWUV010000006">
    <property type="protein sequence ID" value="KAF6347952.1"/>
    <property type="molecule type" value="Genomic_DNA"/>
</dbReference>
<evidence type="ECO:0000313" key="1">
    <source>
        <dbReference type="EMBL" id="KAF6347952.1"/>
    </source>
</evidence>
<dbReference type="AlphaFoldDB" id="A0A7J7XE96"/>
<sequence length="63" mass="6635">MGSEESCRRGCRARCSGADAGGSRRASMALGGLCFDCSTACVPCNPLLLFWQETVQSCGVQED</sequence>
<comment type="caution">
    <text evidence="1">The sequence shown here is derived from an EMBL/GenBank/DDBJ whole genome shotgun (WGS) entry which is preliminary data.</text>
</comment>
<gene>
    <name evidence="1" type="ORF">mMyoMyo1_002048</name>
</gene>
<keyword evidence="2" id="KW-1185">Reference proteome</keyword>
<name>A0A7J7XE96_MYOMY</name>
<protein>
    <submittedName>
        <fullName evidence="1">Calnexin</fullName>
    </submittedName>
</protein>
<accession>A0A7J7XE96</accession>
<organism evidence="1 2">
    <name type="scientific">Myotis myotis</name>
    <name type="common">Greater mouse-eared bat</name>
    <name type="synonym">Vespertilio myotis</name>
    <dbReference type="NCBI Taxonomy" id="51298"/>
    <lineage>
        <taxon>Eukaryota</taxon>
        <taxon>Metazoa</taxon>
        <taxon>Chordata</taxon>
        <taxon>Craniata</taxon>
        <taxon>Vertebrata</taxon>
        <taxon>Euteleostomi</taxon>
        <taxon>Mammalia</taxon>
        <taxon>Eutheria</taxon>
        <taxon>Laurasiatheria</taxon>
        <taxon>Chiroptera</taxon>
        <taxon>Yangochiroptera</taxon>
        <taxon>Vespertilionidae</taxon>
        <taxon>Myotis</taxon>
    </lineage>
</organism>
<reference evidence="1 2" key="1">
    <citation type="journal article" date="2020" name="Nature">
        <title>Six reference-quality genomes reveal evolution of bat adaptations.</title>
        <authorList>
            <person name="Jebb D."/>
            <person name="Huang Z."/>
            <person name="Pippel M."/>
            <person name="Hughes G.M."/>
            <person name="Lavrichenko K."/>
            <person name="Devanna P."/>
            <person name="Winkler S."/>
            <person name="Jermiin L.S."/>
            <person name="Skirmuntt E.C."/>
            <person name="Katzourakis A."/>
            <person name="Burkitt-Gray L."/>
            <person name="Ray D.A."/>
            <person name="Sullivan K.A.M."/>
            <person name="Roscito J.G."/>
            <person name="Kirilenko B.M."/>
            <person name="Davalos L.M."/>
            <person name="Corthals A.P."/>
            <person name="Power M.L."/>
            <person name="Jones G."/>
            <person name="Ransome R.D."/>
            <person name="Dechmann D.K.N."/>
            <person name="Locatelli A.G."/>
            <person name="Puechmaille S.J."/>
            <person name="Fedrigo O."/>
            <person name="Jarvis E.D."/>
            <person name="Hiller M."/>
            <person name="Vernes S.C."/>
            <person name="Myers E.W."/>
            <person name="Teeling E.C."/>
        </authorList>
    </citation>
    <scope>NUCLEOTIDE SEQUENCE [LARGE SCALE GENOMIC DNA]</scope>
    <source>
        <strain evidence="1">MMyoMyo1</strain>
        <tissue evidence="1">Flight muscle</tissue>
    </source>
</reference>
<proteinExistence type="predicted"/>